<dbReference type="InterPro" id="IPR045584">
    <property type="entry name" value="Pilin-like"/>
</dbReference>
<dbReference type="Pfam" id="PF12019">
    <property type="entry name" value="GspH"/>
    <property type="match status" value="1"/>
</dbReference>
<dbReference type="Gene3D" id="3.55.40.10">
    <property type="entry name" value="minor pseudopilin epsh domain"/>
    <property type="match status" value="1"/>
</dbReference>
<keyword evidence="5" id="KW-0997">Cell inner membrane</keyword>
<dbReference type="AlphaFoldDB" id="A0AA49FMY7"/>
<dbReference type="EMBL" id="CP107246">
    <property type="protein sequence ID" value="WIM07091.1"/>
    <property type="molecule type" value="Genomic_DNA"/>
</dbReference>
<evidence type="ECO:0000256" key="9">
    <source>
        <dbReference type="ARBA" id="ARBA00025772"/>
    </source>
</evidence>
<organism evidence="13">
    <name type="scientific">Candidatus Nitricoxidivorans perseverans</name>
    <dbReference type="NCBI Taxonomy" id="2975601"/>
    <lineage>
        <taxon>Bacteria</taxon>
        <taxon>Pseudomonadati</taxon>
        <taxon>Pseudomonadota</taxon>
        <taxon>Betaproteobacteria</taxon>
        <taxon>Nitrosomonadales</taxon>
        <taxon>Sterolibacteriaceae</taxon>
        <taxon>Candidatus Nitricoxidivorans</taxon>
    </lineage>
</organism>
<gene>
    <name evidence="13" type="ORF">OHM77_12920</name>
</gene>
<dbReference type="GO" id="GO:0005886">
    <property type="term" value="C:plasma membrane"/>
    <property type="evidence" value="ECO:0007669"/>
    <property type="project" value="UniProtKB-SubCell"/>
</dbReference>
<keyword evidence="7 11" id="KW-1133">Transmembrane helix</keyword>
<protein>
    <recommendedName>
        <fullName evidence="2">Type II secretion system protein H</fullName>
    </recommendedName>
    <alternativeName>
        <fullName evidence="10">General secretion pathway protein H</fullName>
    </alternativeName>
</protein>
<comment type="subcellular location">
    <subcellularLocation>
        <location evidence="1">Cell inner membrane</location>
        <topology evidence="1">Single-pass membrane protein</topology>
    </subcellularLocation>
</comment>
<accession>A0AA49FMY7</accession>
<sequence>MDVRLPRHGRGATLIEIAIAIAIVALMIMLGLPSFREWIQNSQIRTAAESVSSGLQTARNEAVRRNANVQFTLTAPGAVGGTGWQIALVNTGEVLQSAPGGEGSGNVTIAPTPVDAVAITFNGYGRTPANGLNTDGSSLLTQLDFDSTAIDAADTRELRIVVTTGGQIRMCDPAVTSDGDTRKC</sequence>
<feature type="domain" description="General secretion pathway GspH" evidence="12">
    <location>
        <begin position="47"/>
        <end position="166"/>
    </location>
</feature>
<name>A0AA49FMY7_9PROT</name>
<keyword evidence="3" id="KW-1003">Cell membrane</keyword>
<evidence type="ECO:0000256" key="4">
    <source>
        <dbReference type="ARBA" id="ARBA00022481"/>
    </source>
</evidence>
<dbReference type="GO" id="GO:0015628">
    <property type="term" value="P:protein secretion by the type II secretion system"/>
    <property type="evidence" value="ECO:0007669"/>
    <property type="project" value="InterPro"/>
</dbReference>
<dbReference type="GO" id="GO:0015627">
    <property type="term" value="C:type II protein secretion system complex"/>
    <property type="evidence" value="ECO:0007669"/>
    <property type="project" value="InterPro"/>
</dbReference>
<evidence type="ECO:0000256" key="11">
    <source>
        <dbReference type="SAM" id="Phobius"/>
    </source>
</evidence>
<proteinExistence type="inferred from homology"/>
<evidence type="ECO:0000256" key="6">
    <source>
        <dbReference type="ARBA" id="ARBA00022692"/>
    </source>
</evidence>
<evidence type="ECO:0000313" key="13">
    <source>
        <dbReference type="EMBL" id="WIM07091.1"/>
    </source>
</evidence>
<dbReference type="SUPFAM" id="SSF54523">
    <property type="entry name" value="Pili subunits"/>
    <property type="match status" value="1"/>
</dbReference>
<keyword evidence="4" id="KW-0488">Methylation</keyword>
<dbReference type="InterPro" id="IPR022346">
    <property type="entry name" value="T2SS_GspH"/>
</dbReference>
<evidence type="ECO:0000256" key="1">
    <source>
        <dbReference type="ARBA" id="ARBA00004377"/>
    </source>
</evidence>
<evidence type="ECO:0000256" key="3">
    <source>
        <dbReference type="ARBA" id="ARBA00022475"/>
    </source>
</evidence>
<dbReference type="Proteomes" id="UP001234916">
    <property type="component" value="Chromosome"/>
</dbReference>
<evidence type="ECO:0000256" key="2">
    <source>
        <dbReference type="ARBA" id="ARBA00021549"/>
    </source>
</evidence>
<keyword evidence="8 11" id="KW-0472">Membrane</keyword>
<evidence type="ECO:0000256" key="8">
    <source>
        <dbReference type="ARBA" id="ARBA00023136"/>
    </source>
</evidence>
<evidence type="ECO:0000256" key="5">
    <source>
        <dbReference type="ARBA" id="ARBA00022519"/>
    </source>
</evidence>
<dbReference type="KEGG" id="npv:OHM77_12920"/>
<keyword evidence="6 11" id="KW-0812">Transmembrane</keyword>
<comment type="similarity">
    <text evidence="9">Belongs to the GSP H family.</text>
</comment>
<evidence type="ECO:0000256" key="10">
    <source>
        <dbReference type="ARBA" id="ARBA00030775"/>
    </source>
</evidence>
<reference evidence="13" key="1">
    <citation type="journal article" date="2023" name="Nat. Microbiol.">
        <title>Enrichment and characterization of a nitric oxide-reducing microbial community in a continuous bioreactor.</title>
        <authorList>
            <person name="Garrido-Amador P."/>
            <person name="Stortenbeker N."/>
            <person name="Wessels H.J.C.T."/>
            <person name="Speth D.R."/>
            <person name="Garcia-Heredia I."/>
            <person name="Kartal B."/>
        </authorList>
    </citation>
    <scope>NUCLEOTIDE SEQUENCE</scope>
    <source>
        <strain evidence="13">MAG1</strain>
    </source>
</reference>
<evidence type="ECO:0000256" key="7">
    <source>
        <dbReference type="ARBA" id="ARBA00022989"/>
    </source>
</evidence>
<feature type="transmembrane region" description="Helical" evidence="11">
    <location>
        <begin position="12"/>
        <end position="32"/>
    </location>
</feature>
<evidence type="ECO:0000259" key="12">
    <source>
        <dbReference type="Pfam" id="PF12019"/>
    </source>
</evidence>